<feature type="transmembrane region" description="Helical" evidence="6">
    <location>
        <begin position="338"/>
        <end position="363"/>
    </location>
</feature>
<evidence type="ECO:0000256" key="1">
    <source>
        <dbReference type="ARBA" id="ARBA00004141"/>
    </source>
</evidence>
<reference evidence="7 8" key="1">
    <citation type="submission" date="2019-12" db="EMBL/GenBank/DDBJ databases">
        <authorList>
            <person name="Floudas D."/>
            <person name="Bentzer J."/>
            <person name="Ahren D."/>
            <person name="Johansson T."/>
            <person name="Persson P."/>
            <person name="Tunlid A."/>
        </authorList>
    </citation>
    <scope>NUCLEOTIDE SEQUENCE [LARGE SCALE GENOMIC DNA]</scope>
    <source>
        <strain evidence="7 8">CBS 102.39</strain>
    </source>
</reference>
<name>A0A8H4QJ52_9AGAR</name>
<protein>
    <submittedName>
        <fullName evidence="7">Uncharacterized protein</fullName>
    </submittedName>
</protein>
<dbReference type="CDD" id="cd06174">
    <property type="entry name" value="MFS"/>
    <property type="match status" value="1"/>
</dbReference>
<dbReference type="Pfam" id="PF07690">
    <property type="entry name" value="MFS_1"/>
    <property type="match status" value="1"/>
</dbReference>
<evidence type="ECO:0000256" key="5">
    <source>
        <dbReference type="SAM" id="MobiDB-lite"/>
    </source>
</evidence>
<evidence type="ECO:0000256" key="3">
    <source>
        <dbReference type="ARBA" id="ARBA00022989"/>
    </source>
</evidence>
<evidence type="ECO:0000256" key="4">
    <source>
        <dbReference type="ARBA" id="ARBA00023136"/>
    </source>
</evidence>
<dbReference type="PANTHER" id="PTHR23507">
    <property type="entry name" value="ZGC:174356"/>
    <property type="match status" value="1"/>
</dbReference>
<dbReference type="Proteomes" id="UP000521872">
    <property type="component" value="Unassembled WGS sequence"/>
</dbReference>
<evidence type="ECO:0000256" key="6">
    <source>
        <dbReference type="SAM" id="Phobius"/>
    </source>
</evidence>
<organism evidence="7 8">
    <name type="scientific">Agrocybe pediades</name>
    <dbReference type="NCBI Taxonomy" id="84607"/>
    <lineage>
        <taxon>Eukaryota</taxon>
        <taxon>Fungi</taxon>
        <taxon>Dikarya</taxon>
        <taxon>Basidiomycota</taxon>
        <taxon>Agaricomycotina</taxon>
        <taxon>Agaricomycetes</taxon>
        <taxon>Agaricomycetidae</taxon>
        <taxon>Agaricales</taxon>
        <taxon>Agaricineae</taxon>
        <taxon>Strophariaceae</taxon>
        <taxon>Agrocybe</taxon>
    </lineage>
</organism>
<dbReference type="GO" id="GO:0016020">
    <property type="term" value="C:membrane"/>
    <property type="evidence" value="ECO:0007669"/>
    <property type="project" value="UniProtKB-SubCell"/>
</dbReference>
<gene>
    <name evidence="7" type="ORF">D9613_003887</name>
</gene>
<keyword evidence="4 6" id="KW-0472">Membrane</keyword>
<feature type="region of interest" description="Disordered" evidence="5">
    <location>
        <begin position="410"/>
        <end position="450"/>
    </location>
</feature>
<feature type="compositionally biased region" description="Polar residues" evidence="5">
    <location>
        <begin position="425"/>
        <end position="441"/>
    </location>
</feature>
<evidence type="ECO:0000313" key="8">
    <source>
        <dbReference type="Proteomes" id="UP000521872"/>
    </source>
</evidence>
<keyword evidence="3 6" id="KW-1133">Transmembrane helix</keyword>
<feature type="transmembrane region" description="Helical" evidence="6">
    <location>
        <begin position="244"/>
        <end position="263"/>
    </location>
</feature>
<comment type="caution">
    <text evidence="7">The sequence shown here is derived from an EMBL/GenBank/DDBJ whole genome shotgun (WGS) entry which is preliminary data.</text>
</comment>
<sequence length="496" mass="54073">MSERSTDSRASERLPLLHALDEPDGDPQTQQASSPQTRSRSTSPIRRIAPVLLIIPVAVIHRFTIGLCVTTTLRILQSIACEIWYHLNDPTAFPSGDIPYQSCTRPEVDQYCSAIISIMSCISSVGSIVAYSFATYLANRYGRRPVLSTMLAFYALSLSSFLAAQFTHGWTQLALLISTILCGVVGDERAFIFMITSPLYANLVTHLCRTVWLSKIAGCAALGGALSTTIGGSITAHAHNTTTVYMVAILSLAVTFSYTLIVIPETFPLESRQQLLAGKRRSSSTQGDTEDPTESVTATALPKNLFGRLKSSLSIALEPFRILSPTYNMLTGKRNWRLVYCAAHIFVVSLAEGYAMVAAILYFSTQYMYTPAQTGYVLTLSTLAGTVALTVLVPFAVDMLKPLYNPKASTGCQASSSAEEERGIPSSSALTEDTETRTLQETADDPSKTSDHLDVHIAVASWFIEAMSYLLIAFLHSFFAQMAGECYIMQLPLHVC</sequence>
<dbReference type="GO" id="GO:0022857">
    <property type="term" value="F:transmembrane transporter activity"/>
    <property type="evidence" value="ECO:0007669"/>
    <property type="project" value="InterPro"/>
</dbReference>
<feature type="transmembrane region" description="Helical" evidence="6">
    <location>
        <begin position="173"/>
        <end position="195"/>
    </location>
</feature>
<feature type="transmembrane region" description="Helical" evidence="6">
    <location>
        <begin position="216"/>
        <end position="238"/>
    </location>
</feature>
<evidence type="ECO:0000256" key="2">
    <source>
        <dbReference type="ARBA" id="ARBA00022692"/>
    </source>
</evidence>
<feature type="transmembrane region" description="Helical" evidence="6">
    <location>
        <begin position="146"/>
        <end position="167"/>
    </location>
</feature>
<dbReference type="AlphaFoldDB" id="A0A8H4QJ52"/>
<proteinExistence type="predicted"/>
<feature type="transmembrane region" description="Helical" evidence="6">
    <location>
        <begin position="457"/>
        <end position="479"/>
    </location>
</feature>
<keyword evidence="2 6" id="KW-0812">Transmembrane</keyword>
<feature type="compositionally biased region" description="Low complexity" evidence="5">
    <location>
        <begin position="27"/>
        <end position="43"/>
    </location>
</feature>
<feature type="region of interest" description="Disordered" evidence="5">
    <location>
        <begin position="1"/>
        <end position="43"/>
    </location>
</feature>
<evidence type="ECO:0000313" key="7">
    <source>
        <dbReference type="EMBL" id="KAF4612065.1"/>
    </source>
</evidence>
<feature type="transmembrane region" description="Helical" evidence="6">
    <location>
        <begin position="114"/>
        <end position="134"/>
    </location>
</feature>
<feature type="transmembrane region" description="Helical" evidence="6">
    <location>
        <begin position="48"/>
        <end position="65"/>
    </location>
</feature>
<dbReference type="InterPro" id="IPR011701">
    <property type="entry name" value="MFS"/>
</dbReference>
<accession>A0A8H4QJ52</accession>
<feature type="transmembrane region" description="Helical" evidence="6">
    <location>
        <begin position="375"/>
        <end position="397"/>
    </location>
</feature>
<dbReference type="PANTHER" id="PTHR23507:SF1">
    <property type="entry name" value="FI18259P1-RELATED"/>
    <property type="match status" value="1"/>
</dbReference>
<comment type="subcellular location">
    <subcellularLocation>
        <location evidence="1">Membrane</location>
        <topology evidence="1">Multi-pass membrane protein</topology>
    </subcellularLocation>
</comment>
<dbReference type="InterPro" id="IPR036259">
    <property type="entry name" value="MFS_trans_sf"/>
</dbReference>
<keyword evidence="8" id="KW-1185">Reference proteome</keyword>
<feature type="compositionally biased region" description="Basic and acidic residues" evidence="5">
    <location>
        <begin position="1"/>
        <end position="12"/>
    </location>
</feature>
<dbReference type="Gene3D" id="1.20.1250.20">
    <property type="entry name" value="MFS general substrate transporter like domains"/>
    <property type="match status" value="1"/>
</dbReference>
<dbReference type="EMBL" id="JAACJL010000057">
    <property type="protein sequence ID" value="KAF4612065.1"/>
    <property type="molecule type" value="Genomic_DNA"/>
</dbReference>
<dbReference type="SUPFAM" id="SSF103473">
    <property type="entry name" value="MFS general substrate transporter"/>
    <property type="match status" value="1"/>
</dbReference>